<evidence type="ECO:0000256" key="4">
    <source>
        <dbReference type="ARBA" id="ARBA00022729"/>
    </source>
</evidence>
<dbReference type="RefSeq" id="WP_124211770.1">
    <property type="nucleotide sequence ID" value="NZ_CP016615.1"/>
</dbReference>
<dbReference type="Pfam" id="PF24575">
    <property type="entry name" value="TPR_Slam"/>
    <property type="match status" value="1"/>
</dbReference>
<proteinExistence type="inferred from homology"/>
<keyword evidence="3" id="KW-0812">Transmembrane</keyword>
<evidence type="ECO:0000256" key="3">
    <source>
        <dbReference type="ARBA" id="ARBA00022692"/>
    </source>
</evidence>
<sequence length="494" mass="56271">MKTSVLLSFALSALTINLAYANNIINKDPRQTDIDASSSIDKDLQSDLLRKQKLSTSNSAINNDVARLTGKELVENPAILENLFLEALITPNNKILPIYIKLYKLTPDPDLSLIEWADAILLRDQNLNDSVTAYRKLQSNFPENDFIRFQLAETLFYNQEYNASKTQFEKLRASKNVSSEDITVFDNYLQAINSKEDWNFSFGTSFLNDKNLSNAAKQGTKVILPNGNIISYSSPQQKGQGISAWLGANKQWSLSGGKYLAFDSNVASKYYWDNKSYNEINGHIGLGLGYSDARLNISFIPYIDRRWYAGGINSGKALKRYSSTYGSALSFSYWLNQSIKYSFLYDYGYEKYDRNAYSSQYDGSIHTLINSLTYIHSATQYWSLSLDANKKLAKDKSNAYDRLGSRLTWGQEWPLGLSTSLTFGIGKRNYKDITFFGPKQKNTEYSTSLSLWHKKIHFLGFTPRITFNYTKTDSNIPIYSYDKKQIFFNVGKSF</sequence>
<dbReference type="AlphaFoldDB" id="A0A3N4VGI0"/>
<comment type="similarity">
    <text evidence="7">Belongs to the Slam family.</text>
</comment>
<feature type="domain" description="Surface lipoprotein assembly modifier N-terminal TPR repeats region" evidence="10">
    <location>
        <begin position="67"/>
        <end position="168"/>
    </location>
</feature>
<feature type="domain" description="Surface lipoprotein assembly modifier C-terminal" evidence="9">
    <location>
        <begin position="198"/>
        <end position="494"/>
    </location>
</feature>
<protein>
    <submittedName>
        <fullName evidence="11">Uncharacterized protein DUF560</fullName>
    </submittedName>
</protein>
<gene>
    <name evidence="11" type="ORF">EDC46_1658</name>
</gene>
<accession>A0A3N4VGI0</accession>
<evidence type="ECO:0000259" key="10">
    <source>
        <dbReference type="Pfam" id="PF24575"/>
    </source>
</evidence>
<evidence type="ECO:0000256" key="1">
    <source>
        <dbReference type="ARBA" id="ARBA00004571"/>
    </source>
</evidence>
<reference evidence="11 12" key="1">
    <citation type="submission" date="2018-11" db="EMBL/GenBank/DDBJ databases">
        <title>Genomic Encyclopedia of Type Strains, Phase IV (KMG-IV): sequencing the most valuable type-strain genomes for metagenomic binning, comparative biology and taxonomic classification.</title>
        <authorList>
            <person name="Goeker M."/>
        </authorList>
    </citation>
    <scope>NUCLEOTIDE SEQUENCE [LARGE SCALE GENOMIC DNA]</scope>
    <source>
        <strain evidence="11 12">DSM 27238</strain>
    </source>
</reference>
<keyword evidence="4 8" id="KW-0732">Signal</keyword>
<organism evidence="11 12">
    <name type="scientific">Vespertiliibacter pulmonis</name>
    <dbReference type="NCBI Taxonomy" id="1443036"/>
    <lineage>
        <taxon>Bacteria</taxon>
        <taxon>Pseudomonadati</taxon>
        <taxon>Pseudomonadota</taxon>
        <taxon>Gammaproteobacteria</taxon>
        <taxon>Pasteurellales</taxon>
        <taxon>Pasteurellaceae</taxon>
        <taxon>Vespertiliibacter</taxon>
    </lineage>
</organism>
<evidence type="ECO:0000256" key="6">
    <source>
        <dbReference type="ARBA" id="ARBA00023237"/>
    </source>
</evidence>
<evidence type="ECO:0000256" key="7">
    <source>
        <dbReference type="ARBA" id="ARBA00023609"/>
    </source>
</evidence>
<dbReference type="GO" id="GO:0009279">
    <property type="term" value="C:cell outer membrane"/>
    <property type="evidence" value="ECO:0007669"/>
    <property type="project" value="UniProtKB-SubCell"/>
</dbReference>
<comment type="caution">
    <text evidence="11">The sequence shown here is derived from an EMBL/GenBank/DDBJ whole genome shotgun (WGS) entry which is preliminary data.</text>
</comment>
<dbReference type="EMBL" id="RKQP01000006">
    <property type="protein sequence ID" value="RPE80833.1"/>
    <property type="molecule type" value="Genomic_DNA"/>
</dbReference>
<keyword evidence="2" id="KW-1134">Transmembrane beta strand</keyword>
<evidence type="ECO:0000313" key="12">
    <source>
        <dbReference type="Proteomes" id="UP000281691"/>
    </source>
</evidence>
<evidence type="ECO:0000256" key="2">
    <source>
        <dbReference type="ARBA" id="ARBA00022452"/>
    </source>
</evidence>
<dbReference type="OrthoDB" id="8606547at2"/>
<keyword evidence="6" id="KW-0998">Cell outer membrane</keyword>
<evidence type="ECO:0000313" key="11">
    <source>
        <dbReference type="EMBL" id="RPE80833.1"/>
    </source>
</evidence>
<dbReference type="InterPro" id="IPR057556">
    <property type="entry name" value="TPR_Slam"/>
</dbReference>
<dbReference type="Proteomes" id="UP000281691">
    <property type="component" value="Unassembled WGS sequence"/>
</dbReference>
<keyword evidence="12" id="KW-1185">Reference proteome</keyword>
<comment type="subcellular location">
    <subcellularLocation>
        <location evidence="1">Cell outer membrane</location>
        <topology evidence="1">Multi-pass membrane protein</topology>
    </subcellularLocation>
</comment>
<evidence type="ECO:0000256" key="5">
    <source>
        <dbReference type="ARBA" id="ARBA00023136"/>
    </source>
</evidence>
<keyword evidence="5" id="KW-0472">Membrane</keyword>
<dbReference type="InterPro" id="IPR007655">
    <property type="entry name" value="Slam_C"/>
</dbReference>
<evidence type="ECO:0000256" key="8">
    <source>
        <dbReference type="SAM" id="SignalP"/>
    </source>
</evidence>
<feature type="chain" id="PRO_5018327541" evidence="8">
    <location>
        <begin position="22"/>
        <end position="494"/>
    </location>
</feature>
<dbReference type="Pfam" id="PF04575">
    <property type="entry name" value="SlipAM"/>
    <property type="match status" value="1"/>
</dbReference>
<name>A0A3N4VGI0_9PAST</name>
<evidence type="ECO:0000259" key="9">
    <source>
        <dbReference type="Pfam" id="PF04575"/>
    </source>
</evidence>
<feature type="signal peptide" evidence="8">
    <location>
        <begin position="1"/>
        <end position="21"/>
    </location>
</feature>